<accession>A0ABQ5SME0</accession>
<comment type="caution">
    <text evidence="1">The sequence shown here is derived from an EMBL/GenBank/DDBJ whole genome shotgun (WGS) entry which is preliminary data.</text>
</comment>
<feature type="non-terminal residue" evidence="1">
    <location>
        <position position="1"/>
    </location>
</feature>
<dbReference type="InterPro" id="IPR016181">
    <property type="entry name" value="Acyl_CoA_acyltransferase"/>
</dbReference>
<dbReference type="Proteomes" id="UP001165090">
    <property type="component" value="Unassembled WGS sequence"/>
</dbReference>
<dbReference type="Gene3D" id="3.40.630.30">
    <property type="match status" value="1"/>
</dbReference>
<evidence type="ECO:0000313" key="2">
    <source>
        <dbReference type="Proteomes" id="UP001165090"/>
    </source>
</evidence>
<protein>
    <recommendedName>
        <fullName evidence="3">N-acetyltransferase domain-containing protein</fullName>
    </recommendedName>
</protein>
<evidence type="ECO:0000313" key="1">
    <source>
        <dbReference type="EMBL" id="GLI70311.1"/>
    </source>
</evidence>
<dbReference type="SUPFAM" id="SSF55729">
    <property type="entry name" value="Acyl-CoA N-acyltransferases (Nat)"/>
    <property type="match status" value="1"/>
</dbReference>
<evidence type="ECO:0008006" key="3">
    <source>
        <dbReference type="Google" id="ProtNLM"/>
    </source>
</evidence>
<proteinExistence type="predicted"/>
<name>A0ABQ5SME0_9CHLO</name>
<reference evidence="1 2" key="1">
    <citation type="journal article" date="2023" name="IScience">
        <title>Expanded male sex-determining region conserved during the evolution of homothallism in the green alga Volvox.</title>
        <authorList>
            <person name="Yamamoto K."/>
            <person name="Matsuzaki R."/>
            <person name="Mahakham W."/>
            <person name="Heman W."/>
            <person name="Sekimoto H."/>
            <person name="Kawachi M."/>
            <person name="Minakuchi Y."/>
            <person name="Toyoda A."/>
            <person name="Nozaki H."/>
        </authorList>
    </citation>
    <scope>NUCLEOTIDE SEQUENCE [LARGE SCALE GENOMIC DNA]</scope>
    <source>
        <strain evidence="1 2">NIES-4468</strain>
    </source>
</reference>
<sequence length="202" mass="22313">ILAASGSSKAGFSMFQKVERMGVVKTGPRETVQECLDVIAKAFVQLPSTAMYLSNPEADGICFWRTMAEEILLSQSTDMKPLYVLTDVSTQQPCAVALAYNWSPGQNYNLPKTDKMIRPEVEAEWDACGKLWNKLMLDTYDKYGEFITIDFIAVVPDLASRGLGRRLLLEVLKDADVTGVPGCCELTFMVRTPATAQVAAER</sequence>
<dbReference type="EMBL" id="BSDZ01000094">
    <property type="protein sequence ID" value="GLI70311.1"/>
    <property type="molecule type" value="Genomic_DNA"/>
</dbReference>
<keyword evidence="2" id="KW-1185">Reference proteome</keyword>
<gene>
    <name evidence="1" type="ORF">VaNZ11_015262</name>
</gene>
<organism evidence="1 2">
    <name type="scientific">Volvox africanus</name>
    <dbReference type="NCBI Taxonomy" id="51714"/>
    <lineage>
        <taxon>Eukaryota</taxon>
        <taxon>Viridiplantae</taxon>
        <taxon>Chlorophyta</taxon>
        <taxon>core chlorophytes</taxon>
        <taxon>Chlorophyceae</taxon>
        <taxon>CS clade</taxon>
        <taxon>Chlamydomonadales</taxon>
        <taxon>Volvocaceae</taxon>
        <taxon>Volvox</taxon>
    </lineage>
</organism>
<dbReference type="CDD" id="cd04301">
    <property type="entry name" value="NAT_SF"/>
    <property type="match status" value="1"/>
</dbReference>